<dbReference type="Proteomes" id="UP001174691">
    <property type="component" value="Unassembled WGS sequence"/>
</dbReference>
<dbReference type="InterPro" id="IPR056121">
    <property type="entry name" value="DUF7704"/>
</dbReference>
<feature type="region of interest" description="Disordered" evidence="1">
    <location>
        <begin position="148"/>
        <end position="169"/>
    </location>
</feature>
<sequence length="169" mass="18979">MSHQRKSTLTAIYRFTFLWYEPIGCLSGVYANTFDPDRFLRVYVPDAARNPAHDILHSFISGAMVSFAIIQAVLLRYTDDVNVWKIVNVSMIAWEVCILYGCYTALASQGRLALGTWRMDDWMAVGLPTLVGMVRVMYVAGAGLDGSPTTMRRNSTKGLPSRMDRERTA</sequence>
<protein>
    <recommendedName>
        <fullName evidence="3">DUF7704 domain-containing protein</fullName>
    </recommendedName>
</protein>
<dbReference type="AlphaFoldDB" id="A0AA38R3X1"/>
<keyword evidence="2" id="KW-1133">Transmembrane helix</keyword>
<name>A0AA38R3X1_9PEZI</name>
<proteinExistence type="predicted"/>
<dbReference type="PANTHER" id="PTHR37019:SF1">
    <property type="entry name" value="EXPERA DOMAIN-CONTAINING PROTEIN"/>
    <property type="match status" value="1"/>
</dbReference>
<dbReference type="EMBL" id="JANBVN010000215">
    <property type="protein sequence ID" value="KAJ9132510.1"/>
    <property type="molecule type" value="Genomic_DNA"/>
</dbReference>
<evidence type="ECO:0000259" key="3">
    <source>
        <dbReference type="Pfam" id="PF24803"/>
    </source>
</evidence>
<dbReference type="Pfam" id="PF24803">
    <property type="entry name" value="DUF7704"/>
    <property type="match status" value="1"/>
</dbReference>
<gene>
    <name evidence="4" type="ORF">NKR19_g9281</name>
</gene>
<feature type="transmembrane region" description="Helical" evidence="2">
    <location>
        <begin position="122"/>
        <end position="144"/>
    </location>
</feature>
<evidence type="ECO:0000256" key="1">
    <source>
        <dbReference type="SAM" id="MobiDB-lite"/>
    </source>
</evidence>
<evidence type="ECO:0000313" key="4">
    <source>
        <dbReference type="EMBL" id="KAJ9132510.1"/>
    </source>
</evidence>
<organism evidence="4 5">
    <name type="scientific">Coniochaeta hoffmannii</name>
    <dbReference type="NCBI Taxonomy" id="91930"/>
    <lineage>
        <taxon>Eukaryota</taxon>
        <taxon>Fungi</taxon>
        <taxon>Dikarya</taxon>
        <taxon>Ascomycota</taxon>
        <taxon>Pezizomycotina</taxon>
        <taxon>Sordariomycetes</taxon>
        <taxon>Sordariomycetidae</taxon>
        <taxon>Coniochaetales</taxon>
        <taxon>Coniochaetaceae</taxon>
        <taxon>Coniochaeta</taxon>
    </lineage>
</organism>
<feature type="domain" description="DUF7704" evidence="3">
    <location>
        <begin position="7"/>
        <end position="142"/>
    </location>
</feature>
<evidence type="ECO:0000313" key="5">
    <source>
        <dbReference type="Proteomes" id="UP001174691"/>
    </source>
</evidence>
<feature type="compositionally biased region" description="Polar residues" evidence="1">
    <location>
        <begin position="148"/>
        <end position="158"/>
    </location>
</feature>
<keyword evidence="2" id="KW-0812">Transmembrane</keyword>
<keyword evidence="5" id="KW-1185">Reference proteome</keyword>
<feature type="transmembrane region" description="Helical" evidence="2">
    <location>
        <begin position="86"/>
        <end position="106"/>
    </location>
</feature>
<feature type="transmembrane region" description="Helical" evidence="2">
    <location>
        <begin position="12"/>
        <end position="31"/>
    </location>
</feature>
<reference evidence="4" key="1">
    <citation type="submission" date="2022-07" db="EMBL/GenBank/DDBJ databases">
        <title>Fungi with potential for degradation of polypropylene.</title>
        <authorList>
            <person name="Gostincar C."/>
        </authorList>
    </citation>
    <scope>NUCLEOTIDE SEQUENCE</scope>
    <source>
        <strain evidence="4">EXF-13287</strain>
    </source>
</reference>
<keyword evidence="2" id="KW-0472">Membrane</keyword>
<evidence type="ECO:0000256" key="2">
    <source>
        <dbReference type="SAM" id="Phobius"/>
    </source>
</evidence>
<dbReference type="PANTHER" id="PTHR37019">
    <property type="entry name" value="CHROMOSOME 1, WHOLE GENOME SHOTGUN SEQUENCE"/>
    <property type="match status" value="1"/>
</dbReference>
<comment type="caution">
    <text evidence="4">The sequence shown here is derived from an EMBL/GenBank/DDBJ whole genome shotgun (WGS) entry which is preliminary data.</text>
</comment>
<feature type="transmembrane region" description="Helical" evidence="2">
    <location>
        <begin position="55"/>
        <end position="74"/>
    </location>
</feature>
<accession>A0AA38R3X1</accession>